<feature type="compositionally biased region" description="Acidic residues" evidence="1">
    <location>
        <begin position="1184"/>
        <end position="1204"/>
    </location>
</feature>
<accession>A0A150GXE0</accession>
<protein>
    <submittedName>
        <fullName evidence="2">Uncharacterized protein</fullName>
    </submittedName>
</protein>
<evidence type="ECO:0000313" key="2">
    <source>
        <dbReference type="EMBL" id="KXZ54491.1"/>
    </source>
</evidence>
<feature type="compositionally biased region" description="Gly residues" evidence="1">
    <location>
        <begin position="1051"/>
        <end position="1073"/>
    </location>
</feature>
<feature type="region of interest" description="Disordered" evidence="1">
    <location>
        <begin position="806"/>
        <end position="859"/>
    </location>
</feature>
<feature type="compositionally biased region" description="Pro residues" evidence="1">
    <location>
        <begin position="330"/>
        <end position="339"/>
    </location>
</feature>
<gene>
    <name evidence="2" type="ORF">GPECTOR_4g556</name>
</gene>
<feature type="compositionally biased region" description="Polar residues" evidence="1">
    <location>
        <begin position="281"/>
        <end position="292"/>
    </location>
</feature>
<keyword evidence="3" id="KW-1185">Reference proteome</keyword>
<feature type="compositionally biased region" description="Low complexity" evidence="1">
    <location>
        <begin position="427"/>
        <end position="436"/>
    </location>
</feature>
<feature type="region of interest" description="Disordered" evidence="1">
    <location>
        <begin position="1131"/>
        <end position="1207"/>
    </location>
</feature>
<feature type="compositionally biased region" description="Low complexity" evidence="1">
    <location>
        <begin position="62"/>
        <end position="74"/>
    </location>
</feature>
<feature type="compositionally biased region" description="Basic and acidic residues" evidence="1">
    <location>
        <begin position="304"/>
        <end position="315"/>
    </location>
</feature>
<feature type="compositionally biased region" description="Low complexity" evidence="1">
    <location>
        <begin position="830"/>
        <end position="848"/>
    </location>
</feature>
<feature type="compositionally biased region" description="Low complexity" evidence="1">
    <location>
        <begin position="269"/>
        <end position="280"/>
    </location>
</feature>
<evidence type="ECO:0000313" key="3">
    <source>
        <dbReference type="Proteomes" id="UP000075714"/>
    </source>
</evidence>
<dbReference type="EMBL" id="LSYV01000005">
    <property type="protein sequence ID" value="KXZ54491.1"/>
    <property type="molecule type" value="Genomic_DNA"/>
</dbReference>
<sequence length="1348" mass="134835">MASGCAGGAQSPVPRADAPPPPASASQQCTAAAAAGPAPQQQQEQVAASKCQPPPPPPTAEQSLQQLLQHLQPQIRAAPVQPASASGFGRPQVAQAQMAASIAPVARPKPAPVPQAATSTVGEDKQATLCEISPFASFQRRQTRRHAASRSRFDCDFEYGSRRQSRRTPDSDDSSGSPRARVHHPLHSSMYGREQYGKEQPFADGGAHLPQSPRSATPQPRSRLIHQQAPPPAPVEAVEAPGLGPRPLPHRGSARQLLSNGRASGGAEEGTPTNEEGTPTQCNVPASASETAMATRAGTPECPEFWRMRSPRRNESAPQLAPSCALEPSLQPPAAPPAPAASASLSGALPAPIAASTAYPPSKAGPSSKTLELGFPRNTNTNGSADIESKKAVCGSPVKVHDNSLYGSPDDSDTEADLQDMPLRLRSTSTYTAAGAAGVGEGDDDSGASGSSRPSPAGADPASSSTGTQPVVVSPDASRTSSLSPSASASPARRSRRRLQPGSAAGPPYSGLLRSGTGRRPTRDRAVLVGFDVRRNQAYDGGGGDAVRAESAGTNADSAASSTNATSLSITAAGPHVFTFAAFAAGAVASVSAAATAAAAAANTAAAAATTAAAAAATASAAASAAVAASSAAASSPPPAITVLLQPTIQLPPLFASQAPTAQTATTTAGASTVTTREAPPPPAATRLSADGCGLRGVGGSGPLRSLHRDCTVPCSASADGFSQRESILSRRARAAAAASGNGAAVPSLAALQLEQALHLGIVVPESDSSAGSGCSLGTTGGRFCRGQAHGQGYGQRHATSILSQNLHLREGIVKRRRATSSDGSRSRSRGGSPASTATGSGRSSASGSGTGGSVVSGASARSRRCSCPICQSRARGLSAIASGDSGLSGDATNAGTAVAAAAAAAGLGPTRQLRNSQSVSMGHCAAARRSGPGALHLAALRCPSRLARVDTCARPRSSAGQQQDQQQQDQQQQDQQQHGQEPGAPFTTIRCSWSGWGSAAAGLDSAAAAVAEAPPTPPKASAAESSPRAALGRSRNRALGLSSSQSSASGGAGGGASDGSNPGGSGNSGSGVTGSDAAVEVEALAAPAHWLLGDQPGSPVAAAARIDIWANEAWLYASVNAALDAAPATAASSSSSSDDFNRPDLMSVPSFSPAPPLLRELPQGPAGPSSSSSNPEQQRPDNQAEEEQPDEPDDGAATTDDDAQAPPSLCAWETAAPTRAPMSPALPRVAMLARNGSSGGAAAGDRLNALRRSAPQLRPWLIASSSASRSFRAASNPLLSPSASTATLLSAQSSASSLRAGRRAAAGGSEGGAGGGADFMRHTAASIAKMRSPRRQEAAMMVPNAPR</sequence>
<dbReference type="Proteomes" id="UP000075714">
    <property type="component" value="Unassembled WGS sequence"/>
</dbReference>
<comment type="caution">
    <text evidence="2">The sequence shown here is derived from an EMBL/GenBank/DDBJ whole genome shotgun (WGS) entry which is preliminary data.</text>
</comment>
<feature type="compositionally biased region" description="Low complexity" evidence="1">
    <location>
        <begin position="1041"/>
        <end position="1050"/>
    </location>
</feature>
<feature type="compositionally biased region" description="Low complexity" evidence="1">
    <location>
        <begin position="447"/>
        <end position="492"/>
    </location>
</feature>
<feature type="compositionally biased region" description="Low complexity" evidence="1">
    <location>
        <begin position="660"/>
        <end position="676"/>
    </location>
</feature>
<feature type="compositionally biased region" description="Low complexity" evidence="1">
    <location>
        <begin position="235"/>
        <end position="245"/>
    </location>
</feature>
<feature type="compositionally biased region" description="Low complexity" evidence="1">
    <location>
        <begin position="340"/>
        <end position="356"/>
    </location>
</feature>
<feature type="compositionally biased region" description="Low complexity" evidence="1">
    <location>
        <begin position="24"/>
        <end position="49"/>
    </location>
</feature>
<feature type="compositionally biased region" description="Low complexity" evidence="1">
    <location>
        <begin position="962"/>
        <end position="978"/>
    </location>
</feature>
<feature type="region of interest" description="Disordered" evidence="1">
    <location>
        <begin position="1010"/>
        <end position="1075"/>
    </location>
</feature>
<organism evidence="2 3">
    <name type="scientific">Gonium pectorale</name>
    <name type="common">Green alga</name>
    <dbReference type="NCBI Taxonomy" id="33097"/>
    <lineage>
        <taxon>Eukaryota</taxon>
        <taxon>Viridiplantae</taxon>
        <taxon>Chlorophyta</taxon>
        <taxon>core chlorophytes</taxon>
        <taxon>Chlorophyceae</taxon>
        <taxon>CS clade</taxon>
        <taxon>Chlamydomonadales</taxon>
        <taxon>Volvocaceae</taxon>
        <taxon>Gonium</taxon>
    </lineage>
</organism>
<feature type="region of interest" description="Disordered" evidence="1">
    <location>
        <begin position="660"/>
        <end position="691"/>
    </location>
</feature>
<evidence type="ECO:0000256" key="1">
    <source>
        <dbReference type="SAM" id="MobiDB-lite"/>
    </source>
</evidence>
<proteinExistence type="predicted"/>
<feature type="region of interest" description="Disordered" evidence="1">
    <location>
        <begin position="1"/>
        <end position="524"/>
    </location>
</feature>
<feature type="region of interest" description="Disordered" evidence="1">
    <location>
        <begin position="952"/>
        <end position="992"/>
    </location>
</feature>
<reference evidence="3" key="1">
    <citation type="journal article" date="2016" name="Nat. Commun.">
        <title>The Gonium pectorale genome demonstrates co-option of cell cycle regulation during the evolution of multicellularity.</title>
        <authorList>
            <person name="Hanschen E.R."/>
            <person name="Marriage T.N."/>
            <person name="Ferris P.J."/>
            <person name="Hamaji T."/>
            <person name="Toyoda A."/>
            <person name="Fujiyama A."/>
            <person name="Neme R."/>
            <person name="Noguchi H."/>
            <person name="Minakuchi Y."/>
            <person name="Suzuki M."/>
            <person name="Kawai-Toyooka H."/>
            <person name="Smith D.R."/>
            <person name="Sparks H."/>
            <person name="Anderson J."/>
            <person name="Bakaric R."/>
            <person name="Luria V."/>
            <person name="Karger A."/>
            <person name="Kirschner M.W."/>
            <person name="Durand P.M."/>
            <person name="Michod R.E."/>
            <person name="Nozaki H."/>
            <person name="Olson B.J."/>
        </authorList>
    </citation>
    <scope>NUCLEOTIDE SEQUENCE [LARGE SCALE GENOMIC DNA]</scope>
    <source>
        <strain evidence="3">NIES-2863</strain>
    </source>
</reference>
<feature type="compositionally biased region" description="Basic and acidic residues" evidence="1">
    <location>
        <begin position="151"/>
        <end position="161"/>
    </location>
</feature>
<name>A0A150GXE0_GONPE</name>